<evidence type="ECO:0000256" key="10">
    <source>
        <dbReference type="ARBA" id="ARBA00023136"/>
    </source>
</evidence>
<dbReference type="Gene3D" id="2.70.150.10">
    <property type="entry name" value="Calcium-transporting ATPase, cytoplasmic transduction domain A"/>
    <property type="match status" value="1"/>
</dbReference>
<dbReference type="Gene3D" id="3.40.1110.10">
    <property type="entry name" value="Calcium-transporting ATPase, cytoplasmic domain N"/>
    <property type="match status" value="1"/>
</dbReference>
<dbReference type="Gene3D" id="3.40.50.1000">
    <property type="entry name" value="HAD superfamily/HAD-like"/>
    <property type="match status" value="1"/>
</dbReference>
<feature type="domain" description="P-type ATPase N-terminal" evidence="15">
    <location>
        <begin position="55"/>
        <end position="108"/>
    </location>
</feature>
<feature type="transmembrane region" description="Helical" evidence="13">
    <location>
        <begin position="1169"/>
        <end position="1187"/>
    </location>
</feature>
<keyword evidence="3 13" id="KW-0812">Transmembrane</keyword>
<gene>
    <name evidence="17" type="ORF">VKT23_006439</name>
</gene>
<dbReference type="NCBIfam" id="TIGR01652">
    <property type="entry name" value="ATPase-Plipid"/>
    <property type="match status" value="1"/>
</dbReference>
<dbReference type="InterPro" id="IPR023214">
    <property type="entry name" value="HAD_sf"/>
</dbReference>
<evidence type="ECO:0000313" key="18">
    <source>
        <dbReference type="Proteomes" id="UP001498398"/>
    </source>
</evidence>
<feature type="transmembrane region" description="Helical" evidence="13">
    <location>
        <begin position="1133"/>
        <end position="1157"/>
    </location>
</feature>
<feature type="transmembrane region" description="Helical" evidence="13">
    <location>
        <begin position="1241"/>
        <end position="1260"/>
    </location>
</feature>
<feature type="domain" description="P-type ATPase C-terminal" evidence="16">
    <location>
        <begin position="1019"/>
        <end position="1270"/>
    </location>
</feature>
<evidence type="ECO:0000256" key="4">
    <source>
        <dbReference type="ARBA" id="ARBA00022723"/>
    </source>
</evidence>
<dbReference type="PANTHER" id="PTHR24092:SF153">
    <property type="entry name" value="PHOSPHOLIPID-TRANSPORTING ATPASE"/>
    <property type="match status" value="1"/>
</dbReference>
<evidence type="ECO:0000256" key="1">
    <source>
        <dbReference type="ARBA" id="ARBA00004141"/>
    </source>
</evidence>
<evidence type="ECO:0000256" key="7">
    <source>
        <dbReference type="ARBA" id="ARBA00022842"/>
    </source>
</evidence>
<dbReference type="Proteomes" id="UP001498398">
    <property type="component" value="Unassembled WGS sequence"/>
</dbReference>
<evidence type="ECO:0000256" key="12">
    <source>
        <dbReference type="ARBA" id="ARBA00049128"/>
    </source>
</evidence>
<dbReference type="SFLD" id="SFLDF00027">
    <property type="entry name" value="p-type_atpase"/>
    <property type="match status" value="1"/>
</dbReference>
<feature type="compositionally biased region" description="Acidic residues" evidence="14">
    <location>
        <begin position="203"/>
        <end position="213"/>
    </location>
</feature>
<keyword evidence="9 13" id="KW-1133">Transmembrane helix</keyword>
<evidence type="ECO:0000313" key="17">
    <source>
        <dbReference type="EMBL" id="KAK7464274.1"/>
    </source>
</evidence>
<protein>
    <recommendedName>
        <fullName evidence="13">Phospholipid-transporting ATPase</fullName>
        <ecNumber evidence="13">7.6.2.1</ecNumber>
    </recommendedName>
</protein>
<dbReference type="InterPro" id="IPR023299">
    <property type="entry name" value="ATPase_P-typ_cyto_dom_N"/>
</dbReference>
<dbReference type="Pfam" id="PF16209">
    <property type="entry name" value="PhoLip_ATPase_N"/>
    <property type="match status" value="1"/>
</dbReference>
<dbReference type="SFLD" id="SFLDS00003">
    <property type="entry name" value="Haloacid_Dehalogenase"/>
    <property type="match status" value="1"/>
</dbReference>
<feature type="compositionally biased region" description="Polar residues" evidence="14">
    <location>
        <begin position="536"/>
        <end position="558"/>
    </location>
</feature>
<comment type="subcellular location">
    <subcellularLocation>
        <location evidence="1 13">Membrane</location>
        <topology evidence="1 13">Multi-pass membrane protein</topology>
    </subcellularLocation>
</comment>
<dbReference type="SFLD" id="SFLDG00002">
    <property type="entry name" value="C1.7:_P-type_atpase_like"/>
    <property type="match status" value="1"/>
</dbReference>
<keyword evidence="6 13" id="KW-0067">ATP-binding</keyword>
<organism evidence="17 18">
    <name type="scientific">Marasmiellus scandens</name>
    <dbReference type="NCBI Taxonomy" id="2682957"/>
    <lineage>
        <taxon>Eukaryota</taxon>
        <taxon>Fungi</taxon>
        <taxon>Dikarya</taxon>
        <taxon>Basidiomycota</taxon>
        <taxon>Agaricomycotina</taxon>
        <taxon>Agaricomycetes</taxon>
        <taxon>Agaricomycetidae</taxon>
        <taxon>Agaricales</taxon>
        <taxon>Marasmiineae</taxon>
        <taxon>Omphalotaceae</taxon>
        <taxon>Marasmiellus</taxon>
    </lineage>
</organism>
<comment type="similarity">
    <text evidence="2 13">Belongs to the cation transport ATPase (P-type) (TC 3.A.3) family. Type IV subfamily.</text>
</comment>
<dbReference type="InterPro" id="IPR018303">
    <property type="entry name" value="ATPase_P-typ_P_site"/>
</dbReference>
<dbReference type="PROSITE" id="PS00154">
    <property type="entry name" value="ATPASE_E1_E2"/>
    <property type="match status" value="1"/>
</dbReference>
<dbReference type="SUPFAM" id="SSF81665">
    <property type="entry name" value="Calcium ATPase, transmembrane domain M"/>
    <property type="match status" value="1"/>
</dbReference>
<dbReference type="InterPro" id="IPR032631">
    <property type="entry name" value="P-type_ATPase_N"/>
</dbReference>
<dbReference type="InterPro" id="IPR032630">
    <property type="entry name" value="P_typ_ATPase_c"/>
</dbReference>
<dbReference type="InterPro" id="IPR008250">
    <property type="entry name" value="ATPase_P-typ_transduc_dom_A_sf"/>
</dbReference>
<keyword evidence="4" id="KW-0479">Metal-binding</keyword>
<keyword evidence="7 13" id="KW-0460">Magnesium</keyword>
<name>A0ABR1JNL4_9AGAR</name>
<feature type="transmembrane region" description="Helical" evidence="13">
    <location>
        <begin position="392"/>
        <end position="412"/>
    </location>
</feature>
<evidence type="ECO:0000259" key="16">
    <source>
        <dbReference type="Pfam" id="PF16212"/>
    </source>
</evidence>
<evidence type="ECO:0000259" key="15">
    <source>
        <dbReference type="Pfam" id="PF16209"/>
    </source>
</evidence>
<evidence type="ECO:0000256" key="11">
    <source>
        <dbReference type="ARBA" id="ARBA00034036"/>
    </source>
</evidence>
<feature type="region of interest" description="Disordered" evidence="14">
    <location>
        <begin position="180"/>
        <end position="222"/>
    </location>
</feature>
<evidence type="ECO:0000256" key="9">
    <source>
        <dbReference type="ARBA" id="ARBA00022989"/>
    </source>
</evidence>
<dbReference type="InterPro" id="IPR023298">
    <property type="entry name" value="ATPase_P-typ_TM_dom_sf"/>
</dbReference>
<keyword evidence="8 13" id="KW-1278">Translocase</keyword>
<dbReference type="SUPFAM" id="SSF81653">
    <property type="entry name" value="Calcium ATPase, transduction domain A"/>
    <property type="match status" value="1"/>
</dbReference>
<dbReference type="InterPro" id="IPR044492">
    <property type="entry name" value="P_typ_ATPase_HD_dom"/>
</dbReference>
<evidence type="ECO:0000256" key="6">
    <source>
        <dbReference type="ARBA" id="ARBA00022840"/>
    </source>
</evidence>
<evidence type="ECO:0000256" key="2">
    <source>
        <dbReference type="ARBA" id="ARBA00008109"/>
    </source>
</evidence>
<feature type="region of interest" description="Disordered" evidence="14">
    <location>
        <begin position="533"/>
        <end position="565"/>
    </location>
</feature>
<keyword evidence="5 13" id="KW-0547">Nucleotide-binding</keyword>
<accession>A0ABR1JNL4</accession>
<dbReference type="PRINTS" id="PR00119">
    <property type="entry name" value="CATATPASE"/>
</dbReference>
<reference evidence="17 18" key="1">
    <citation type="submission" date="2024-01" db="EMBL/GenBank/DDBJ databases">
        <title>A draft genome for the cacao thread blight pathogen Marasmiellus scandens.</title>
        <authorList>
            <person name="Baruah I.K."/>
            <person name="Leung J."/>
            <person name="Bukari Y."/>
            <person name="Amoako-Attah I."/>
            <person name="Meinhardt L.W."/>
            <person name="Bailey B.A."/>
            <person name="Cohen S.P."/>
        </authorList>
    </citation>
    <scope>NUCLEOTIDE SEQUENCE [LARGE SCALE GENOMIC DNA]</scope>
    <source>
        <strain evidence="17 18">GH-19</strain>
    </source>
</reference>
<dbReference type="InterPro" id="IPR036412">
    <property type="entry name" value="HAD-like_sf"/>
</dbReference>
<dbReference type="PANTHER" id="PTHR24092">
    <property type="entry name" value="PROBABLE PHOSPHOLIPID-TRANSPORTING ATPASE"/>
    <property type="match status" value="1"/>
</dbReference>
<evidence type="ECO:0000256" key="13">
    <source>
        <dbReference type="RuleBase" id="RU362033"/>
    </source>
</evidence>
<evidence type="ECO:0000256" key="8">
    <source>
        <dbReference type="ARBA" id="ARBA00022967"/>
    </source>
</evidence>
<keyword evidence="10 13" id="KW-0472">Membrane</keyword>
<proteinExistence type="inferred from homology"/>
<dbReference type="Pfam" id="PF16212">
    <property type="entry name" value="PhoLip_ATPase_C"/>
    <property type="match status" value="1"/>
</dbReference>
<sequence>MEGIRSGTWYNWLATLNVDNLFGKKKVSGPRRTVFVNQGLPEGYLDKKGKIKGEYIFTTNQVITSKYTVITFLPRNLLEQFRRVANFFFLTIAVLQFFNIFSTVSPGVAMLPLLAVLAATAFKDGSEDIKRHRSDRQINHTMTRVLDGGDFINSNGMKPKSRPFARGLLPKRFTAAKDADISDAAKTKTQRNPSKSPTPELPPEFEVDTDAPESEISSHSDCRPDLPHWRRVVWEDIRVGDVVKIMNNEPFPADILICATSEDENVAFVETKNLDGETNLKSRTAVHALTHLRSVAECAKKENAFCIDLDRPDNNMFKLNATVLPQVRHSTKGETRQRVSADIGNMLLRGTVLRNTDWVIGIVLFTGEDTKILLNAGATPSKRSRVERQMNIQVTLNLVLLAAMAISCAIVASANEHRDTPRGAPWLYDADPSTDGIITFFFALITFQNIVPISLYISIEVVRTCQALFIYFDTEIFYQKTGKPTLANSWNLSDDLGQIEYIFSDKTGTLTQNKMIFRQCSIGGKVYIGEPDLETPVQSPSKTQLDTNDDPTSTNADNSVLPVPSKKPLFKCPQLSSDLESVSISSLPSSNAPHTRALEGFFSVLALCHTVLTSTDKATGHLEYKAQSPDEEALVRAAADVGYVFKGREKELLYVETPFTRTKGKEKHVVTSAISDDRDNCEKYELLNVLEFNSARKRMSVVVRKLGGEKNEILLLMKGADNVIFERLKEGDDEDLKEQTEKHLSEFANSGLRTLTLAYKVLSEEEYEAWSEKYYEATVAIEGREEMLDQVSDELEQNVRLLGATAIEDSLQDGVPETIADLKRAGIKIWVATGDKLETAVAIGHSTNLITRDSNIIVIRGGSSRPIRDQIVGAMEEFFSESLTSRRNGPLPHRRSTSGISHEDTRLELQRVDTGVTSIVGSDNGARPGGFVLVIEGSALGNALNEEETKKLLLNLAMLCEGVICCRVSPLQKALVLKMVKNGLGVMTLAIGDGANDVSMIQAADVGVGISGEEGLQAANSSDYAVAQFRFLKRLILVHGHWSYARNANMILNFFYKNVVIVGTLWWFQIFDAFSSAYAIEYVYILLWNAIWTLWPVIAIGIFDRIADDHVLMDLPELYKYGRERRWYGIKWFFVYMLEGLYQSAVIFFIVTYAYGLSPTAREDGYSPYIYEFTTTILFACVITTNLSNGLNTSFWSVWVFCAISFGTVLIWLFTVVYNAFSPGSLSTRVYGNNHFLFRSANFWLCLLLVVILALAPRYVSKAWKFGFAPDDIDIMRWQVKVDPHNKNYAQYAFTKPEHANENNVYELSETLSGAPSNGPIATSRFSLGHHPNQSRVSIRSASKLDMASGTRSIHRGFDFSTEERVHRTQWIQTVRGRLKLARRRGKASLNTGAGKLLSSFKKS</sequence>
<dbReference type="SUPFAM" id="SSF56784">
    <property type="entry name" value="HAD-like"/>
    <property type="match status" value="1"/>
</dbReference>
<dbReference type="EMBL" id="JBANRG010000008">
    <property type="protein sequence ID" value="KAK7464274.1"/>
    <property type="molecule type" value="Genomic_DNA"/>
</dbReference>
<evidence type="ECO:0000256" key="14">
    <source>
        <dbReference type="SAM" id="MobiDB-lite"/>
    </source>
</evidence>
<dbReference type="EC" id="7.6.2.1" evidence="13"/>
<dbReference type="InterPro" id="IPR006539">
    <property type="entry name" value="P-type_ATPase_IV"/>
</dbReference>
<feature type="transmembrane region" description="Helical" evidence="13">
    <location>
        <begin position="1082"/>
        <end position="1103"/>
    </location>
</feature>
<comment type="catalytic activity">
    <reaction evidence="11 13">
        <text>ATP + H2O + phospholipidSide 1 = ADP + phosphate + phospholipidSide 2.</text>
        <dbReference type="EC" id="7.6.2.1"/>
    </reaction>
</comment>
<feature type="transmembrane region" description="Helical" evidence="13">
    <location>
        <begin position="107"/>
        <end position="126"/>
    </location>
</feature>
<dbReference type="InterPro" id="IPR001757">
    <property type="entry name" value="P_typ_ATPase"/>
</dbReference>
<evidence type="ECO:0000256" key="3">
    <source>
        <dbReference type="ARBA" id="ARBA00022692"/>
    </source>
</evidence>
<comment type="caution">
    <text evidence="17">The sequence shown here is derived from an EMBL/GenBank/DDBJ whole genome shotgun (WGS) entry which is preliminary data.</text>
</comment>
<evidence type="ECO:0000256" key="5">
    <source>
        <dbReference type="ARBA" id="ARBA00022741"/>
    </source>
</evidence>
<feature type="transmembrane region" description="Helical" evidence="13">
    <location>
        <begin position="1199"/>
        <end position="1221"/>
    </location>
</feature>
<keyword evidence="18" id="KW-1185">Reference proteome</keyword>
<dbReference type="NCBIfam" id="TIGR01494">
    <property type="entry name" value="ATPase_P-type"/>
    <property type="match status" value="1"/>
</dbReference>
<comment type="catalytic activity">
    <reaction evidence="12">
        <text>a 1,2-diacyl-sn-glycero-3-phosphoethanolamine(out) + ATP + H2O = a 1,2-diacyl-sn-glycero-3-phosphoethanolamine(in) + ADP + phosphate + H(+)</text>
        <dbReference type="Rhea" id="RHEA:66132"/>
        <dbReference type="ChEBI" id="CHEBI:15377"/>
        <dbReference type="ChEBI" id="CHEBI:15378"/>
        <dbReference type="ChEBI" id="CHEBI:30616"/>
        <dbReference type="ChEBI" id="CHEBI:43474"/>
        <dbReference type="ChEBI" id="CHEBI:64612"/>
        <dbReference type="ChEBI" id="CHEBI:456216"/>
    </reaction>
    <physiologicalReaction direction="left-to-right" evidence="12">
        <dbReference type="Rhea" id="RHEA:66133"/>
    </physiologicalReaction>
</comment>
<feature type="transmembrane region" description="Helical" evidence="13">
    <location>
        <begin position="437"/>
        <end position="459"/>
    </location>
</feature>
<dbReference type="Pfam" id="PF13246">
    <property type="entry name" value="Cation_ATPase"/>
    <property type="match status" value="1"/>
</dbReference>
<feature type="transmembrane region" description="Helical" evidence="13">
    <location>
        <begin position="1051"/>
        <end position="1070"/>
    </location>
</feature>
<dbReference type="SUPFAM" id="SSF81660">
    <property type="entry name" value="Metal cation-transporting ATPase, ATP-binding domain N"/>
    <property type="match status" value="1"/>
</dbReference>